<evidence type="ECO:0000313" key="1">
    <source>
        <dbReference type="EMBL" id="KKK77139.1"/>
    </source>
</evidence>
<reference evidence="1" key="1">
    <citation type="journal article" date="2015" name="Nature">
        <title>Complex archaea that bridge the gap between prokaryotes and eukaryotes.</title>
        <authorList>
            <person name="Spang A."/>
            <person name="Saw J.H."/>
            <person name="Jorgensen S.L."/>
            <person name="Zaremba-Niedzwiedzka K."/>
            <person name="Martijn J."/>
            <person name="Lind A.E."/>
            <person name="van Eijk R."/>
            <person name="Schleper C."/>
            <person name="Guy L."/>
            <person name="Ettema T.J."/>
        </authorList>
    </citation>
    <scope>NUCLEOTIDE SEQUENCE</scope>
</reference>
<sequence>MNPEIITVHDIYDSIDDVGVQAYANRIIQEMGGQYFYVEAERYNEKPDAKAAYIIKEIIVCCERDEHCPETCSGCDLDKRYWQYKVWPIPLRLAWFCIDALKLKSSAINLGNTEYDEPGKQTVYLTPGKILFGKKIEKITEIPANLMPVCVEKL</sequence>
<protein>
    <submittedName>
        <fullName evidence="1">Uncharacterized protein</fullName>
    </submittedName>
</protein>
<gene>
    <name evidence="1" type="ORF">LCGC14_2856620</name>
</gene>
<accession>A0A0F9AF81</accession>
<dbReference type="AlphaFoldDB" id="A0A0F9AF81"/>
<comment type="caution">
    <text evidence="1">The sequence shown here is derived from an EMBL/GenBank/DDBJ whole genome shotgun (WGS) entry which is preliminary data.</text>
</comment>
<name>A0A0F9AF81_9ZZZZ</name>
<organism evidence="1">
    <name type="scientific">marine sediment metagenome</name>
    <dbReference type="NCBI Taxonomy" id="412755"/>
    <lineage>
        <taxon>unclassified sequences</taxon>
        <taxon>metagenomes</taxon>
        <taxon>ecological metagenomes</taxon>
    </lineage>
</organism>
<dbReference type="EMBL" id="LAZR01055098">
    <property type="protein sequence ID" value="KKK77139.1"/>
    <property type="molecule type" value="Genomic_DNA"/>
</dbReference>
<proteinExistence type="predicted"/>